<feature type="compositionally biased region" description="Low complexity" evidence="1">
    <location>
        <begin position="307"/>
        <end position="362"/>
    </location>
</feature>
<dbReference type="RefSeq" id="WP_114606404.1">
    <property type="nucleotide sequence ID" value="NZ_CP031148.1"/>
</dbReference>
<gene>
    <name evidence="2" type="ORF">DU484_15790</name>
</gene>
<accession>A0A345EG69</accession>
<feature type="compositionally biased region" description="Acidic residues" evidence="1">
    <location>
        <begin position="400"/>
        <end position="417"/>
    </location>
</feature>
<evidence type="ECO:0000256" key="1">
    <source>
        <dbReference type="SAM" id="MobiDB-lite"/>
    </source>
</evidence>
<proteinExistence type="predicted"/>
<feature type="compositionally biased region" description="Low complexity" evidence="1">
    <location>
        <begin position="249"/>
        <end position="300"/>
    </location>
</feature>
<organism evidence="2 3">
    <name type="scientific">Haloplanus rubicundus</name>
    <dbReference type="NCBI Taxonomy" id="1547898"/>
    <lineage>
        <taxon>Archaea</taxon>
        <taxon>Methanobacteriati</taxon>
        <taxon>Methanobacteriota</taxon>
        <taxon>Stenosarchaea group</taxon>
        <taxon>Halobacteria</taxon>
        <taxon>Halobacteriales</taxon>
        <taxon>Haloferacaceae</taxon>
        <taxon>Haloplanus</taxon>
    </lineage>
</organism>
<evidence type="ECO:0000313" key="2">
    <source>
        <dbReference type="EMBL" id="AXG11191.1"/>
    </source>
</evidence>
<dbReference type="EMBL" id="CP031148">
    <property type="protein sequence ID" value="AXG11191.1"/>
    <property type="molecule type" value="Genomic_DNA"/>
</dbReference>
<name>A0A345EG69_9EURY</name>
<feature type="region of interest" description="Disordered" evidence="1">
    <location>
        <begin position="225"/>
        <end position="478"/>
    </location>
</feature>
<evidence type="ECO:0008006" key="4">
    <source>
        <dbReference type="Google" id="ProtNLM"/>
    </source>
</evidence>
<dbReference type="KEGG" id="haq:DU484_15790"/>
<reference evidence="2 3" key="1">
    <citation type="submission" date="2018-07" db="EMBL/GenBank/DDBJ databases">
        <title>Genome sequences of Haloplanus sp. CBA1112.</title>
        <authorList>
            <person name="Kim Y.B."/>
            <person name="Roh S.W."/>
        </authorList>
    </citation>
    <scope>NUCLEOTIDE SEQUENCE [LARGE SCALE GENOMIC DNA]</scope>
    <source>
        <strain evidence="2 3">CBA1112</strain>
    </source>
</reference>
<dbReference type="InterPro" id="IPR036388">
    <property type="entry name" value="WH-like_DNA-bd_sf"/>
</dbReference>
<feature type="compositionally biased region" description="Acidic residues" evidence="1">
    <location>
        <begin position="442"/>
        <end position="478"/>
    </location>
</feature>
<feature type="compositionally biased region" description="Acidic residues" evidence="1">
    <location>
        <begin position="363"/>
        <end position="393"/>
    </location>
</feature>
<dbReference type="GeneID" id="37288470"/>
<evidence type="ECO:0000313" key="3">
    <source>
        <dbReference type="Proteomes" id="UP000252985"/>
    </source>
</evidence>
<dbReference type="AlphaFoldDB" id="A0A345EG69"/>
<protein>
    <recommendedName>
        <fullName evidence="4">Rpa-associated protein</fullName>
    </recommendedName>
</protein>
<dbReference type="Gene3D" id="1.10.10.10">
    <property type="entry name" value="Winged helix-like DNA-binding domain superfamily/Winged helix DNA-binding domain"/>
    <property type="match status" value="1"/>
</dbReference>
<sequence>MSASDDGPGRREVAYRLFAAEFDDATLSYAESDEERAPKYVVTPTGARVNRLFAVGVLTEVESVNDDVLRARVVDPTGAFVSYAGQYQPDAAAFFERTDPPAFVALTGKGRTFQPEDSDRVYTSVRPESVSTVDAETRDRWTVSAAEATLRRVAAMADALAMDERGDELAAALLDRGYDESLAAGIPVALDHYGTTVAYLDAVREVALDALEVVAGDRDEVRALDVAPDDAGTTSLGPLPEAVRRASPDDAPATAEPAAVESTAASTADTTTTEAETATDEPATSRPSDASADATTADATATDESDASAADASAADESAADASAADESAADASATDESAADASAADESAADASAADASAADDTLGEFDAGDSEDAIGDFDAGDSEDDLYELDEEERREVEEEFDVGFESGAEVDDPGEAGIDVPGPEELDEASAEAGAAADADADGDADGDADADADTGSDAADADADTGSDAADADAAADVDLEAAAVDAMSDLDDGDGAPHDEVVAAVVEEYGADPGAVADAIEDALMSGKCYEPSEDRLKAI</sequence>
<dbReference type="Proteomes" id="UP000252985">
    <property type="component" value="Chromosome"/>
</dbReference>